<evidence type="ECO:0000256" key="2">
    <source>
        <dbReference type="SAM" id="MobiDB-lite"/>
    </source>
</evidence>
<keyword evidence="5" id="KW-1185">Reference proteome</keyword>
<sequence length="139" mass="14355">MTTLTTPESLTPASRTKIGPRGRVTIPVALQRAAGLSEGDDVVIRVIAPGVFTLESVQAVLDRIRAAMPAAPEGTTWDATAEIRAERDAEDGSSSLLFGRDADEGGLLAAATTADRGPNADSPASGPPDPGPDLLRRLL</sequence>
<keyword evidence="1 4" id="KW-0238">DNA-binding</keyword>
<dbReference type="InterPro" id="IPR037914">
    <property type="entry name" value="SpoVT-AbrB_sf"/>
</dbReference>
<feature type="domain" description="SpoVT-AbrB" evidence="3">
    <location>
        <begin position="13"/>
        <end position="59"/>
    </location>
</feature>
<evidence type="ECO:0000256" key="1">
    <source>
        <dbReference type="PROSITE-ProRule" id="PRU01076"/>
    </source>
</evidence>
<dbReference type="SUPFAM" id="SSF89447">
    <property type="entry name" value="AbrB/MazE/MraZ-like"/>
    <property type="match status" value="1"/>
</dbReference>
<dbReference type="Gene3D" id="2.10.260.10">
    <property type="match status" value="1"/>
</dbReference>
<dbReference type="RefSeq" id="WP_042446521.1">
    <property type="nucleotide sequence ID" value="NZ_BBPN01000011.1"/>
</dbReference>
<reference evidence="5" key="1">
    <citation type="submission" date="2016-10" db="EMBL/GenBank/DDBJ databases">
        <authorList>
            <person name="Varghese N."/>
        </authorList>
    </citation>
    <scope>NUCLEOTIDE SEQUENCE [LARGE SCALE GENOMIC DNA]</scope>
    <source>
        <strain evidence="5">DSM 45096 / BCRC 16803 / CGMCC 4.1857 / CIP 109030 / JCM 12277 / KCTC 19219 / NBRC 100920 / 33214</strain>
    </source>
</reference>
<dbReference type="PROSITE" id="PS51740">
    <property type="entry name" value="SPOVT_ABRB"/>
    <property type="match status" value="1"/>
</dbReference>
<organism evidence="4 5">
    <name type="scientific">Streptacidiphilus jiangxiensis</name>
    <dbReference type="NCBI Taxonomy" id="235985"/>
    <lineage>
        <taxon>Bacteria</taxon>
        <taxon>Bacillati</taxon>
        <taxon>Actinomycetota</taxon>
        <taxon>Actinomycetes</taxon>
        <taxon>Kitasatosporales</taxon>
        <taxon>Streptomycetaceae</taxon>
        <taxon>Streptacidiphilus</taxon>
    </lineage>
</organism>
<proteinExistence type="predicted"/>
<dbReference type="Proteomes" id="UP000183015">
    <property type="component" value="Unassembled WGS sequence"/>
</dbReference>
<evidence type="ECO:0000259" key="3">
    <source>
        <dbReference type="PROSITE" id="PS51740"/>
    </source>
</evidence>
<dbReference type="InterPro" id="IPR007159">
    <property type="entry name" value="SpoVT-AbrB_dom"/>
</dbReference>
<dbReference type="GO" id="GO:0003677">
    <property type="term" value="F:DNA binding"/>
    <property type="evidence" value="ECO:0007669"/>
    <property type="project" value="UniProtKB-UniRule"/>
</dbReference>
<evidence type="ECO:0000313" key="5">
    <source>
        <dbReference type="Proteomes" id="UP000183015"/>
    </source>
</evidence>
<protein>
    <submittedName>
        <fullName evidence="4">Bifunctional DNA-binding transcriptional regulator of stationary/sporulation/toxin gene expression and antitoxin component of the YhaV-PrlF toxin-antitoxin module</fullName>
    </submittedName>
</protein>
<dbReference type="OrthoDB" id="3268570at2"/>
<gene>
    <name evidence="4" type="ORF">SAMN05414137_120200</name>
</gene>
<dbReference type="EMBL" id="FOAZ01000020">
    <property type="protein sequence ID" value="SEM21544.1"/>
    <property type="molecule type" value="Genomic_DNA"/>
</dbReference>
<feature type="region of interest" description="Disordered" evidence="2">
    <location>
        <begin position="107"/>
        <end position="139"/>
    </location>
</feature>
<dbReference type="Pfam" id="PF04014">
    <property type="entry name" value="MazE_antitoxin"/>
    <property type="match status" value="1"/>
</dbReference>
<dbReference type="AlphaFoldDB" id="A0A1H7WJL2"/>
<accession>A0A1H7WJL2</accession>
<dbReference type="SMART" id="SM00966">
    <property type="entry name" value="SpoVT_AbrB"/>
    <property type="match status" value="1"/>
</dbReference>
<dbReference type="STRING" id="235985.SAMN05414137_120200"/>
<evidence type="ECO:0000313" key="4">
    <source>
        <dbReference type="EMBL" id="SEM21544.1"/>
    </source>
</evidence>
<name>A0A1H7WJL2_STRJI</name>